<evidence type="ECO:0000313" key="2">
    <source>
        <dbReference type="Proteomes" id="UP000269945"/>
    </source>
</evidence>
<name>A0A9X9LI33_GULGU</name>
<dbReference type="Proteomes" id="UP000269945">
    <property type="component" value="Unassembled WGS sequence"/>
</dbReference>
<gene>
    <name evidence="1" type="ORF">BN2614_LOCUS1</name>
</gene>
<comment type="caution">
    <text evidence="1">The sequence shown here is derived from an EMBL/GenBank/DDBJ whole genome shotgun (WGS) entry which is preliminary data.</text>
</comment>
<reference evidence="1 2" key="1">
    <citation type="submission" date="2018-10" db="EMBL/GenBank/DDBJ databases">
        <authorList>
            <person name="Ekblom R."/>
            <person name="Jareborg N."/>
        </authorList>
    </citation>
    <scope>NUCLEOTIDE SEQUENCE [LARGE SCALE GENOMIC DNA]</scope>
    <source>
        <tissue evidence="1">Muscle</tissue>
    </source>
</reference>
<sequence>MIPAFRACRDTGVTAKVTRNLQLQGVQREATFYMENSDLERKNVDLKQPPFNVSIPEDAVNGKPILKRKCIFKMKKKFEEDNRSEDSRSSVSAH</sequence>
<proteinExistence type="predicted"/>
<accession>A0A9X9LI33</accession>
<dbReference type="EMBL" id="CYRY02004031">
    <property type="protein sequence ID" value="VCW68564.1"/>
    <property type="molecule type" value="Genomic_DNA"/>
</dbReference>
<organism evidence="1 2">
    <name type="scientific">Gulo gulo</name>
    <name type="common">Wolverine</name>
    <name type="synonym">Gluton</name>
    <dbReference type="NCBI Taxonomy" id="48420"/>
    <lineage>
        <taxon>Eukaryota</taxon>
        <taxon>Metazoa</taxon>
        <taxon>Chordata</taxon>
        <taxon>Craniata</taxon>
        <taxon>Vertebrata</taxon>
        <taxon>Euteleostomi</taxon>
        <taxon>Mammalia</taxon>
        <taxon>Eutheria</taxon>
        <taxon>Laurasiatheria</taxon>
        <taxon>Carnivora</taxon>
        <taxon>Caniformia</taxon>
        <taxon>Musteloidea</taxon>
        <taxon>Mustelidae</taxon>
        <taxon>Guloninae</taxon>
        <taxon>Gulo</taxon>
    </lineage>
</organism>
<dbReference type="AlphaFoldDB" id="A0A9X9LI33"/>
<protein>
    <submittedName>
        <fullName evidence="1">Uncharacterized protein</fullName>
    </submittedName>
</protein>
<evidence type="ECO:0000313" key="1">
    <source>
        <dbReference type="EMBL" id="VCW68564.1"/>
    </source>
</evidence>
<keyword evidence="2" id="KW-1185">Reference proteome</keyword>